<dbReference type="KEGG" id="awd:AWOD_II_0062"/>
<dbReference type="PATRIC" id="fig|80852.17.peg.2802"/>
<sequence length="738" mass="81833">MAITICANGLSIVHKDSGGEASATLPDVCLTTVGNAVVPIPYGNSAKSSDLVDGTTTVFADGGNSIAIKGCRFSKSTGDSGGDKKGIASGTIEAEAKFISASPTVKIEGKGVCRLSDQMTMNNGNTLCLGGLQEKSITITPDEEGTYTVDIEYRYPDGSPVYMADYKLIDSHGEEHIGKLDKFGKAEVSKLPPGSLNLFLGEDQRDIMPSNEPKPNPHYLESPGAFELLAFAVKGLIFYWDEMERPSDYSKWSWGAIMGDFNQDRTAGQIAFDSVITAFPYIDQAADGRDLSANLYAFYNADDIRDENDKYIDLVITIVGFLPTTGSLFKGLFKELKLLGKVASLDSIAAFLRNNAKGDVVKWMRKLDILALKTDIYSQLDKIIQRATMLMKELEQQSRLKGYFVVADAYKACLEQLDEFFKKADGPISRVLSDFDDLIEMILPEAPLMTSSSAFNITSGTAQGGTQSEVIKTRKKTVKKKDKCILCHRKKGKKKNECEGANVGSMKKAEFGRAGDSQWDQLKIRNNWNTKAFHPWFYVKSSLNAHHLLPPNSFKIKRVNKGNIKKDPKKVTKKKILLRRLGGYCGYDVNHPKNAVVLPNTNELACFLKKPLHRGQHDIGNFSYTNECVFIAHKTLKNEIKRRARIGSCSEITNSMLIGLFNQSSSDVFKNICDFTWRLHADGFNYKPNSTPYKGCLNKKDNDNDNDTIEVPCINTHRLINPITKEQVVVNRDLKIGQ</sequence>
<dbReference type="HOGENOM" id="CLU_384922_0_0_6"/>
<keyword evidence="2" id="KW-1185">Reference proteome</keyword>
<accession>A0A090I5P4</accession>
<dbReference type="CDD" id="cd14740">
    <property type="entry name" value="PAAR_4"/>
    <property type="match status" value="1"/>
</dbReference>
<dbReference type="Proteomes" id="UP000032427">
    <property type="component" value="Chromosome 2"/>
</dbReference>
<proteinExistence type="predicted"/>
<name>A0A090I5P4_9GAMM</name>
<protein>
    <submittedName>
        <fullName evidence="1">Uncharacterized protein</fullName>
    </submittedName>
</protein>
<gene>
    <name evidence="1" type="ORF">AWOD_II_0062</name>
</gene>
<reference evidence="2" key="1">
    <citation type="submission" date="2014-09" db="EMBL/GenBank/DDBJ databases">
        <authorList>
            <person name="Hjerde E."/>
        </authorList>
    </citation>
    <scope>NUCLEOTIDE SEQUENCE [LARGE SCALE GENOMIC DNA]</scope>
    <source>
        <strain evidence="2">06/09/139</strain>
    </source>
</reference>
<dbReference type="GeneID" id="28542309"/>
<dbReference type="OrthoDB" id="272411at2"/>
<dbReference type="STRING" id="80852.AWOD_II_0062"/>
<evidence type="ECO:0000313" key="1">
    <source>
        <dbReference type="EMBL" id="CED56721.1"/>
    </source>
</evidence>
<dbReference type="AlphaFoldDB" id="A0A090I5P4"/>
<organism evidence="1 2">
    <name type="scientific">Aliivibrio wodanis</name>
    <dbReference type="NCBI Taxonomy" id="80852"/>
    <lineage>
        <taxon>Bacteria</taxon>
        <taxon>Pseudomonadati</taxon>
        <taxon>Pseudomonadota</taxon>
        <taxon>Gammaproteobacteria</taxon>
        <taxon>Vibrionales</taxon>
        <taxon>Vibrionaceae</taxon>
        <taxon>Aliivibrio</taxon>
    </lineage>
</organism>
<dbReference type="Pfam" id="PF13665">
    <property type="entry name" value="Tox-PAAR-like"/>
    <property type="match status" value="1"/>
</dbReference>
<dbReference type="EMBL" id="LN554847">
    <property type="protein sequence ID" value="CED56721.1"/>
    <property type="molecule type" value="Genomic_DNA"/>
</dbReference>
<evidence type="ECO:0000313" key="2">
    <source>
        <dbReference type="Proteomes" id="UP000032427"/>
    </source>
</evidence>
<dbReference type="InterPro" id="IPR049802">
    <property type="entry name" value="RhsC-like_FIX"/>
</dbReference>
<dbReference type="CDD" id="cd20746">
    <property type="entry name" value="FIX_Ntox15_NUC_DUF4112_RhsA-like"/>
    <property type="match status" value="1"/>
</dbReference>